<dbReference type="GO" id="GO:0015459">
    <property type="term" value="F:potassium channel regulator activity"/>
    <property type="evidence" value="ECO:0007669"/>
    <property type="project" value="TreeGrafter"/>
</dbReference>
<evidence type="ECO:0000256" key="1">
    <source>
        <dbReference type="ARBA" id="ARBA00009172"/>
    </source>
</evidence>
<dbReference type="Proteomes" id="UP001353858">
    <property type="component" value="Unassembled WGS sequence"/>
</dbReference>
<dbReference type="GO" id="GO:0006937">
    <property type="term" value="P:regulation of muscle contraction"/>
    <property type="evidence" value="ECO:0007669"/>
    <property type="project" value="TreeGrafter"/>
</dbReference>
<feature type="transmembrane region" description="Helical" evidence="2">
    <location>
        <begin position="148"/>
        <end position="166"/>
    </location>
</feature>
<protein>
    <recommendedName>
        <fullName evidence="5">UNC93-like protein</fullName>
    </recommendedName>
</protein>
<evidence type="ECO:0000313" key="3">
    <source>
        <dbReference type="EMBL" id="KAK4877905.1"/>
    </source>
</evidence>
<evidence type="ECO:0008006" key="5">
    <source>
        <dbReference type="Google" id="ProtNLM"/>
    </source>
</evidence>
<feature type="transmembrane region" description="Helical" evidence="2">
    <location>
        <begin position="267"/>
        <end position="286"/>
    </location>
</feature>
<dbReference type="PANTHER" id="PTHR19444:SF11">
    <property type="entry name" value="UNC93-LIKE PROTEIN"/>
    <property type="match status" value="1"/>
</dbReference>
<comment type="similarity">
    <text evidence="1">Belongs to the unc-93 family.</text>
</comment>
<dbReference type="GO" id="GO:0005886">
    <property type="term" value="C:plasma membrane"/>
    <property type="evidence" value="ECO:0007669"/>
    <property type="project" value="TreeGrafter"/>
</dbReference>
<comment type="caution">
    <text evidence="3">The sequence shown here is derived from an EMBL/GenBank/DDBJ whole genome shotgun (WGS) entry which is preliminary data.</text>
</comment>
<proteinExistence type="inferred from homology"/>
<keyword evidence="2" id="KW-0472">Membrane</keyword>
<reference evidence="4" key="1">
    <citation type="submission" date="2023-01" db="EMBL/GenBank/DDBJ databases">
        <title>Key to firefly adult light organ development and bioluminescence: homeobox transcription factors regulate luciferase expression and transportation to peroxisome.</title>
        <authorList>
            <person name="Fu X."/>
        </authorList>
    </citation>
    <scope>NUCLEOTIDE SEQUENCE [LARGE SCALE GENOMIC DNA]</scope>
</reference>
<dbReference type="SUPFAM" id="SSF103473">
    <property type="entry name" value="MFS general substrate transporter"/>
    <property type="match status" value="1"/>
</dbReference>
<dbReference type="AlphaFoldDB" id="A0AAN7SQB1"/>
<dbReference type="EMBL" id="JARPUR010000004">
    <property type="protein sequence ID" value="KAK4877905.1"/>
    <property type="molecule type" value="Genomic_DNA"/>
</dbReference>
<dbReference type="GO" id="GO:0055120">
    <property type="term" value="C:striated muscle dense body"/>
    <property type="evidence" value="ECO:0007669"/>
    <property type="project" value="TreeGrafter"/>
</dbReference>
<evidence type="ECO:0000313" key="4">
    <source>
        <dbReference type="Proteomes" id="UP001353858"/>
    </source>
</evidence>
<dbReference type="InterPro" id="IPR051951">
    <property type="entry name" value="UNC-93_regulatory"/>
</dbReference>
<feature type="transmembrane region" description="Helical" evidence="2">
    <location>
        <begin position="401"/>
        <end position="420"/>
    </location>
</feature>
<feature type="transmembrane region" description="Helical" evidence="2">
    <location>
        <begin position="110"/>
        <end position="128"/>
    </location>
</feature>
<feature type="transmembrane region" description="Helical" evidence="2">
    <location>
        <begin position="498"/>
        <end position="522"/>
    </location>
</feature>
<evidence type="ECO:0000256" key="2">
    <source>
        <dbReference type="SAM" id="Phobius"/>
    </source>
</evidence>
<feature type="transmembrane region" description="Helical" evidence="2">
    <location>
        <begin position="466"/>
        <end position="486"/>
    </location>
</feature>
<feature type="transmembrane region" description="Helical" evidence="2">
    <location>
        <begin position="178"/>
        <end position="197"/>
    </location>
</feature>
<sequence>MGSLPNLSEIKDDDVPRGVYSFRNDRCKIRYRQSERGYFPRRKNPVFEDVNLQQTAASSPASARSTHLNHIVRRKDSLTSSIGATSVRRLISVVRNSHHRPGPHYNQKALIRYLLIFCVSHLFLNATFPQFVVLQGSVSLWTLHTSFLGINLGSGLLGLMYALAAISTIFSPFVLSKLGANVVLLHAYAIFVLFYTAHLYPVLWILIPAYTILGLAFGQISLCYFSILMGLSTKMTSLSEYDDEVRLTRRAVVVRRFARAIQASQDLGLILGSLMVALVIGCWQYSDGTKSCFASLTCTNGTTRNCTDFYLENIDSIFDIDEHGNRICGASACASNFPVAPIVAPALATVLLVIFGVLSSLALCISLLGLGKVKTCRGQDGVTALELTVSLKAMRDAFTDVKLQLVAPLAVFIGMEQAFIYTDFSKSYIVCTLGIKHLNLVFLSMGVLQSIAACTLSMLLKSIQRYYVVVVGFIFQCCVLMVQILWKPMNDDPALFYVIPAVWGVCNAIWEILILSLLTSLYTETWSAPFSISIFFRFLGLSTSFIFHSLLCNWIKLYVLSIVMLLSVIPYFCLEIRLARRKNIETSRL</sequence>
<feature type="transmembrane region" description="Helical" evidence="2">
    <location>
        <begin position="203"/>
        <end position="227"/>
    </location>
</feature>
<accession>A0AAN7SQB1</accession>
<feature type="transmembrane region" description="Helical" evidence="2">
    <location>
        <begin position="557"/>
        <end position="574"/>
    </location>
</feature>
<dbReference type="PANTHER" id="PTHR19444">
    <property type="entry name" value="UNC-93 RELATED"/>
    <property type="match status" value="1"/>
</dbReference>
<keyword evidence="4" id="KW-1185">Reference proteome</keyword>
<feature type="transmembrane region" description="Helical" evidence="2">
    <location>
        <begin position="440"/>
        <end position="459"/>
    </location>
</feature>
<dbReference type="GO" id="GO:0043266">
    <property type="term" value="P:regulation of potassium ion transport"/>
    <property type="evidence" value="ECO:0007669"/>
    <property type="project" value="TreeGrafter"/>
</dbReference>
<gene>
    <name evidence="3" type="ORF">RN001_010411</name>
</gene>
<feature type="transmembrane region" description="Helical" evidence="2">
    <location>
        <begin position="534"/>
        <end position="551"/>
    </location>
</feature>
<organism evidence="3 4">
    <name type="scientific">Aquatica leii</name>
    <dbReference type="NCBI Taxonomy" id="1421715"/>
    <lineage>
        <taxon>Eukaryota</taxon>
        <taxon>Metazoa</taxon>
        <taxon>Ecdysozoa</taxon>
        <taxon>Arthropoda</taxon>
        <taxon>Hexapoda</taxon>
        <taxon>Insecta</taxon>
        <taxon>Pterygota</taxon>
        <taxon>Neoptera</taxon>
        <taxon>Endopterygota</taxon>
        <taxon>Coleoptera</taxon>
        <taxon>Polyphaga</taxon>
        <taxon>Elateriformia</taxon>
        <taxon>Elateroidea</taxon>
        <taxon>Lampyridae</taxon>
        <taxon>Luciolinae</taxon>
        <taxon>Aquatica</taxon>
    </lineage>
</organism>
<name>A0AAN7SQB1_9COLE</name>
<keyword evidence="2" id="KW-0812">Transmembrane</keyword>
<keyword evidence="2" id="KW-1133">Transmembrane helix</keyword>
<dbReference type="InterPro" id="IPR036259">
    <property type="entry name" value="MFS_trans_sf"/>
</dbReference>
<feature type="transmembrane region" description="Helical" evidence="2">
    <location>
        <begin position="346"/>
        <end position="370"/>
    </location>
</feature>